<dbReference type="Pfam" id="PF07690">
    <property type="entry name" value="MFS_1"/>
    <property type="match status" value="1"/>
</dbReference>
<dbReference type="Proteomes" id="UP000001699">
    <property type="component" value="Unassembled WGS sequence"/>
</dbReference>
<evidence type="ECO:0000256" key="3">
    <source>
        <dbReference type="ARBA" id="ARBA00022692"/>
    </source>
</evidence>
<dbReference type="PANTHER" id="PTHR43791:SF40">
    <property type="entry name" value="THIAMINE PATHWAY TRANSPORTER THI73"/>
    <property type="match status" value="1"/>
</dbReference>
<reference evidence="7 8" key="1">
    <citation type="journal article" date="2008" name="PLoS Genet.">
        <title>Genomic islands in the pathogenic filamentous fungus Aspergillus fumigatus.</title>
        <authorList>
            <person name="Fedorova N.D."/>
            <person name="Khaldi N."/>
            <person name="Joardar V.S."/>
            <person name="Maiti R."/>
            <person name="Amedeo P."/>
            <person name="Anderson M.J."/>
            <person name="Crabtree J."/>
            <person name="Silva J.C."/>
            <person name="Badger J.H."/>
            <person name="Albarraq A."/>
            <person name="Angiuoli S."/>
            <person name="Bussey H."/>
            <person name="Bowyer P."/>
            <person name="Cotty P.J."/>
            <person name="Dyer P.S."/>
            <person name="Egan A."/>
            <person name="Galens K."/>
            <person name="Fraser-Liggett C.M."/>
            <person name="Haas B.J."/>
            <person name="Inman J.M."/>
            <person name="Kent R."/>
            <person name="Lemieux S."/>
            <person name="Malavazi I."/>
            <person name="Orvis J."/>
            <person name="Roemer T."/>
            <person name="Ronning C.M."/>
            <person name="Sundaram J.P."/>
            <person name="Sutton G."/>
            <person name="Turner G."/>
            <person name="Venter J.C."/>
            <person name="White O.R."/>
            <person name="Whitty B.R."/>
            <person name="Youngman P."/>
            <person name="Wolfe K.H."/>
            <person name="Goldman G.H."/>
            <person name="Wortman J.R."/>
            <person name="Jiang B."/>
            <person name="Denning D.W."/>
            <person name="Nierman W.C."/>
        </authorList>
    </citation>
    <scope>NUCLEOTIDE SEQUENCE [LARGE SCALE GENOMIC DNA]</scope>
    <source>
        <strain evidence="8">CBS 144.89 / FGSC A1163 / CEA10</strain>
    </source>
</reference>
<dbReference type="AlphaFoldDB" id="B0XUS9"/>
<gene>
    <name evidence="7" type="ORF">AFUB_021140</name>
</gene>
<feature type="transmembrane region" description="Helical" evidence="6">
    <location>
        <begin position="268"/>
        <end position="288"/>
    </location>
</feature>
<proteinExistence type="predicted"/>
<evidence type="ECO:0000256" key="5">
    <source>
        <dbReference type="ARBA" id="ARBA00023136"/>
    </source>
</evidence>
<dbReference type="GO" id="GO:0016020">
    <property type="term" value="C:membrane"/>
    <property type="evidence" value="ECO:0007669"/>
    <property type="project" value="UniProtKB-SubCell"/>
</dbReference>
<dbReference type="InterPro" id="IPR036259">
    <property type="entry name" value="MFS_trans_sf"/>
</dbReference>
<sequence length="449" mass="49293">MLSATALITWAPKCSESHFYKKSSKDIVPSPCFTTKATTIGFLRTVPETGDLSMDTEAKKLSSAASTEADAALGFLASEGTAAFTEIVEEKLVRKIDWTIVPLMWYKRNGKVYLSWRGPLLTFAKQPKRIGFWYLGTGTATIIGALVAHGLLFYTGGCFRSWQIMFLIFELITIAVGICFMIFLPDNPMASRLAHEEKLFAIESLRENRTGIENKHFKMYQFVEVFKDPPTYFIAVIVAAMNISNAAISSFSVLIIRSFGYTTKETELLTIPGGVVSVISIVTGTYLAGRFDQRCLSLIGILACGLLGGCLMAFSHEGMKAAELAGNYLTTCVGAALPLMYSISGANVVGHTKKVTLNTIVLMSFCLGNILGPLTFRTEDEPDYMPAKIAIVATVSVAVVFSVLLKRYYMYENRRRDIQAEGHGPENSDFLDLTDRENPVVYGIACSDS</sequence>
<keyword evidence="5 6" id="KW-0472">Membrane</keyword>
<feature type="transmembrane region" description="Helical" evidence="6">
    <location>
        <begin position="164"/>
        <end position="184"/>
    </location>
</feature>
<dbReference type="HOGENOM" id="CLU_001265_0_5_1"/>
<evidence type="ECO:0000313" key="7">
    <source>
        <dbReference type="EMBL" id="EDP54064.1"/>
    </source>
</evidence>
<name>B0XUS9_ASPFC</name>
<dbReference type="GO" id="GO:0022857">
    <property type="term" value="F:transmembrane transporter activity"/>
    <property type="evidence" value="ECO:0007669"/>
    <property type="project" value="InterPro"/>
</dbReference>
<feature type="transmembrane region" description="Helical" evidence="6">
    <location>
        <begin position="384"/>
        <end position="405"/>
    </location>
</feature>
<keyword evidence="3 6" id="KW-0812">Transmembrane</keyword>
<feature type="transmembrane region" description="Helical" evidence="6">
    <location>
        <begin position="295"/>
        <end position="314"/>
    </location>
</feature>
<keyword evidence="2" id="KW-0813">Transport</keyword>
<dbReference type="OrthoDB" id="6730379at2759"/>
<feature type="transmembrane region" description="Helical" evidence="6">
    <location>
        <begin position="355"/>
        <end position="372"/>
    </location>
</feature>
<evidence type="ECO:0000256" key="6">
    <source>
        <dbReference type="SAM" id="Phobius"/>
    </source>
</evidence>
<dbReference type="InterPro" id="IPR011701">
    <property type="entry name" value="MFS"/>
</dbReference>
<keyword evidence="8" id="KW-1185">Reference proteome</keyword>
<dbReference type="SUPFAM" id="SSF103473">
    <property type="entry name" value="MFS general substrate transporter"/>
    <property type="match status" value="1"/>
</dbReference>
<evidence type="ECO:0000313" key="8">
    <source>
        <dbReference type="Proteomes" id="UP000001699"/>
    </source>
</evidence>
<dbReference type="PANTHER" id="PTHR43791">
    <property type="entry name" value="PERMEASE-RELATED"/>
    <property type="match status" value="1"/>
</dbReference>
<keyword evidence="4 6" id="KW-1133">Transmembrane helix</keyword>
<comment type="subcellular location">
    <subcellularLocation>
        <location evidence="1">Membrane</location>
        <topology evidence="1">Multi-pass membrane protein</topology>
    </subcellularLocation>
</comment>
<feature type="transmembrane region" description="Helical" evidence="6">
    <location>
        <begin position="326"/>
        <end position="343"/>
    </location>
</feature>
<evidence type="ECO:0000256" key="4">
    <source>
        <dbReference type="ARBA" id="ARBA00022989"/>
    </source>
</evidence>
<dbReference type="EMBL" id="DS499595">
    <property type="protein sequence ID" value="EDP54064.1"/>
    <property type="molecule type" value="Genomic_DNA"/>
</dbReference>
<feature type="transmembrane region" description="Helical" evidence="6">
    <location>
        <begin position="132"/>
        <end position="152"/>
    </location>
</feature>
<dbReference type="VEuPathDB" id="FungiDB:AFUB_021140"/>
<organism evidence="7 8">
    <name type="scientific">Aspergillus fumigatus (strain CBS 144.89 / FGSC A1163 / CEA10)</name>
    <name type="common">Neosartorya fumigata</name>
    <dbReference type="NCBI Taxonomy" id="451804"/>
    <lineage>
        <taxon>Eukaryota</taxon>
        <taxon>Fungi</taxon>
        <taxon>Dikarya</taxon>
        <taxon>Ascomycota</taxon>
        <taxon>Pezizomycotina</taxon>
        <taxon>Eurotiomycetes</taxon>
        <taxon>Eurotiomycetidae</taxon>
        <taxon>Eurotiales</taxon>
        <taxon>Aspergillaceae</taxon>
        <taxon>Aspergillus</taxon>
        <taxon>Aspergillus subgen. Fumigati</taxon>
    </lineage>
</organism>
<evidence type="ECO:0000256" key="2">
    <source>
        <dbReference type="ARBA" id="ARBA00022448"/>
    </source>
</evidence>
<accession>B0XUS9</accession>
<evidence type="ECO:0000256" key="1">
    <source>
        <dbReference type="ARBA" id="ARBA00004141"/>
    </source>
</evidence>
<dbReference type="Gene3D" id="1.20.1250.20">
    <property type="entry name" value="MFS general substrate transporter like domains"/>
    <property type="match status" value="1"/>
</dbReference>
<dbReference type="PhylomeDB" id="B0XUS9"/>
<feature type="transmembrane region" description="Helical" evidence="6">
    <location>
        <begin position="232"/>
        <end position="256"/>
    </location>
</feature>
<protein>
    <submittedName>
        <fullName evidence="7">MFS transporter, putative</fullName>
    </submittedName>
</protein>
<dbReference type="FunFam" id="1.20.1250.20:FF:001591">
    <property type="entry name" value="MFS transporter, putative"/>
    <property type="match status" value="1"/>
</dbReference>